<feature type="domain" description="Methyltransferase FkbM" evidence="1">
    <location>
        <begin position="112"/>
        <end position="266"/>
    </location>
</feature>
<dbReference type="Pfam" id="PF05050">
    <property type="entry name" value="Methyltransf_21"/>
    <property type="match status" value="1"/>
</dbReference>
<protein>
    <recommendedName>
        <fullName evidence="1">Methyltransferase FkbM domain-containing protein</fullName>
    </recommendedName>
</protein>
<name>A0A2S0UPI2_9RHOB</name>
<dbReference type="SUPFAM" id="SSF53335">
    <property type="entry name" value="S-adenosyl-L-methionine-dependent methyltransferases"/>
    <property type="match status" value="1"/>
</dbReference>
<dbReference type="KEGG" id="geh:HYN69_15385"/>
<accession>A0A2S0UPI2</accession>
<dbReference type="OrthoDB" id="7542440at2"/>
<dbReference type="PANTHER" id="PTHR34203">
    <property type="entry name" value="METHYLTRANSFERASE, FKBM FAMILY PROTEIN"/>
    <property type="match status" value="1"/>
</dbReference>
<evidence type="ECO:0000259" key="1">
    <source>
        <dbReference type="Pfam" id="PF05050"/>
    </source>
</evidence>
<dbReference type="NCBIfam" id="TIGR01444">
    <property type="entry name" value="fkbM_fam"/>
    <property type="match status" value="1"/>
</dbReference>
<dbReference type="EMBL" id="CP028918">
    <property type="protein sequence ID" value="AWB49702.1"/>
    <property type="molecule type" value="Genomic_DNA"/>
</dbReference>
<evidence type="ECO:0000313" key="3">
    <source>
        <dbReference type="Proteomes" id="UP000244496"/>
    </source>
</evidence>
<proteinExistence type="predicted"/>
<dbReference type="InterPro" id="IPR029063">
    <property type="entry name" value="SAM-dependent_MTases_sf"/>
</dbReference>
<sequence length="281" mass="30832">MAKVWRSLTETEKALVSDFQPYGRYRPNRVQRMLITLGRHSFMKRGVFRGTLTKLIFGLGSGALDIAFRGARYRIRLQNNLIEYGLLLVPDYNAEDIDFLLDGAGEGANFVDLGSNIGLYALPLAVACRTGRVVAVDANAKMVEELLWNAEATGLANLTVVHAAVSDTEGRADLLIRKDDLAIVSVEESAAGPVPMRKLEAVLAEAGLDAIYGLKIDIEGHEDRALVPFLDEGPTHLMPRRIVIEHPEADTDYPGCAAAFARNGYRLVGRSNNNSFYLRDG</sequence>
<evidence type="ECO:0000313" key="2">
    <source>
        <dbReference type="EMBL" id="AWB49702.1"/>
    </source>
</evidence>
<dbReference type="Proteomes" id="UP000244496">
    <property type="component" value="Chromosome"/>
</dbReference>
<reference evidence="2 3" key="1">
    <citation type="submission" date="2018-04" db="EMBL/GenBank/DDBJ databases">
        <title>Genome sequencing of Gemmobacter.</title>
        <authorList>
            <person name="Yi H."/>
            <person name="Baek M.-G."/>
        </authorList>
    </citation>
    <scope>NUCLEOTIDE SEQUENCE [LARGE SCALE GENOMIC DNA]</scope>
    <source>
        <strain evidence="2 3">HYN0069</strain>
    </source>
</reference>
<dbReference type="CDD" id="cd02440">
    <property type="entry name" value="AdoMet_MTases"/>
    <property type="match status" value="1"/>
</dbReference>
<dbReference type="InterPro" id="IPR052514">
    <property type="entry name" value="SAM-dependent_MTase"/>
</dbReference>
<dbReference type="AlphaFoldDB" id="A0A2S0UPI2"/>
<organism evidence="2 3">
    <name type="scientific">Paragemmobacter aquarius</name>
    <dbReference type="NCBI Taxonomy" id="2169400"/>
    <lineage>
        <taxon>Bacteria</taxon>
        <taxon>Pseudomonadati</taxon>
        <taxon>Pseudomonadota</taxon>
        <taxon>Alphaproteobacteria</taxon>
        <taxon>Rhodobacterales</taxon>
        <taxon>Paracoccaceae</taxon>
        <taxon>Paragemmobacter</taxon>
    </lineage>
</organism>
<dbReference type="RefSeq" id="WP_108436519.1">
    <property type="nucleotide sequence ID" value="NZ_CP028918.1"/>
</dbReference>
<dbReference type="Gene3D" id="3.40.50.150">
    <property type="entry name" value="Vaccinia Virus protein VP39"/>
    <property type="match status" value="1"/>
</dbReference>
<dbReference type="InterPro" id="IPR006342">
    <property type="entry name" value="FkbM_mtfrase"/>
</dbReference>
<keyword evidence="3" id="KW-1185">Reference proteome</keyword>
<gene>
    <name evidence="2" type="ORF">HYN69_15385</name>
</gene>
<dbReference type="PANTHER" id="PTHR34203:SF15">
    <property type="entry name" value="SLL1173 PROTEIN"/>
    <property type="match status" value="1"/>
</dbReference>